<protein>
    <submittedName>
        <fullName evidence="1">Uncharacterized protein</fullName>
    </submittedName>
</protein>
<gene>
    <name evidence="1" type="ORF">ElyMa_004515400</name>
</gene>
<reference evidence="1 2" key="1">
    <citation type="journal article" date="2021" name="Elife">
        <title>Chloroplast acquisition without the gene transfer in kleptoplastic sea slugs, Plakobranchus ocellatus.</title>
        <authorList>
            <person name="Maeda T."/>
            <person name="Takahashi S."/>
            <person name="Yoshida T."/>
            <person name="Shimamura S."/>
            <person name="Takaki Y."/>
            <person name="Nagai Y."/>
            <person name="Toyoda A."/>
            <person name="Suzuki Y."/>
            <person name="Arimoto A."/>
            <person name="Ishii H."/>
            <person name="Satoh N."/>
            <person name="Nishiyama T."/>
            <person name="Hasebe M."/>
            <person name="Maruyama T."/>
            <person name="Minagawa J."/>
            <person name="Obokata J."/>
            <person name="Shigenobu S."/>
        </authorList>
    </citation>
    <scope>NUCLEOTIDE SEQUENCE [LARGE SCALE GENOMIC DNA]</scope>
</reference>
<dbReference type="AlphaFoldDB" id="A0AAV4HP33"/>
<proteinExistence type="predicted"/>
<sequence>MFSDSNDLKRYRFGLPSGDDVSCKVAFNESQWRFLKRLEFIQPNRRRKWSKERPPSCCSVKVMIFVHHLIMALLSKS</sequence>
<comment type="caution">
    <text evidence="1">The sequence shown here is derived from an EMBL/GenBank/DDBJ whole genome shotgun (WGS) entry which is preliminary data.</text>
</comment>
<evidence type="ECO:0000313" key="1">
    <source>
        <dbReference type="EMBL" id="GFR98956.1"/>
    </source>
</evidence>
<evidence type="ECO:0000313" key="2">
    <source>
        <dbReference type="Proteomes" id="UP000762676"/>
    </source>
</evidence>
<dbReference type="Proteomes" id="UP000762676">
    <property type="component" value="Unassembled WGS sequence"/>
</dbReference>
<organism evidence="1 2">
    <name type="scientific">Elysia marginata</name>
    <dbReference type="NCBI Taxonomy" id="1093978"/>
    <lineage>
        <taxon>Eukaryota</taxon>
        <taxon>Metazoa</taxon>
        <taxon>Spiralia</taxon>
        <taxon>Lophotrochozoa</taxon>
        <taxon>Mollusca</taxon>
        <taxon>Gastropoda</taxon>
        <taxon>Heterobranchia</taxon>
        <taxon>Euthyneura</taxon>
        <taxon>Panpulmonata</taxon>
        <taxon>Sacoglossa</taxon>
        <taxon>Placobranchoidea</taxon>
        <taxon>Plakobranchidae</taxon>
        <taxon>Elysia</taxon>
    </lineage>
</organism>
<dbReference type="EMBL" id="BMAT01009118">
    <property type="protein sequence ID" value="GFR98956.1"/>
    <property type="molecule type" value="Genomic_DNA"/>
</dbReference>
<keyword evidence="2" id="KW-1185">Reference proteome</keyword>
<accession>A0AAV4HP33</accession>
<name>A0AAV4HP33_9GAST</name>